<protein>
    <submittedName>
        <fullName evidence="2">Uncharacterized protein</fullName>
    </submittedName>
</protein>
<comment type="caution">
    <text evidence="2">The sequence shown here is derived from an EMBL/GenBank/DDBJ whole genome shotgun (WGS) entry which is preliminary data.</text>
</comment>
<name>A0A820LZ25_9BILA</name>
<dbReference type="AlphaFoldDB" id="A0A820LZ25"/>
<reference evidence="2" key="1">
    <citation type="submission" date="2021-02" db="EMBL/GenBank/DDBJ databases">
        <authorList>
            <person name="Nowell W R."/>
        </authorList>
    </citation>
    <scope>NUCLEOTIDE SEQUENCE</scope>
</reference>
<proteinExistence type="predicted"/>
<evidence type="ECO:0000256" key="1">
    <source>
        <dbReference type="SAM" id="MobiDB-lite"/>
    </source>
</evidence>
<feature type="region of interest" description="Disordered" evidence="1">
    <location>
        <begin position="39"/>
        <end position="58"/>
    </location>
</feature>
<evidence type="ECO:0000313" key="3">
    <source>
        <dbReference type="Proteomes" id="UP000663881"/>
    </source>
</evidence>
<dbReference type="Proteomes" id="UP000663881">
    <property type="component" value="Unassembled WGS sequence"/>
</dbReference>
<dbReference type="EMBL" id="CAJOAY010023334">
    <property type="protein sequence ID" value="CAF4365290.1"/>
    <property type="molecule type" value="Genomic_DNA"/>
</dbReference>
<organism evidence="2 3">
    <name type="scientific">Adineta steineri</name>
    <dbReference type="NCBI Taxonomy" id="433720"/>
    <lineage>
        <taxon>Eukaryota</taxon>
        <taxon>Metazoa</taxon>
        <taxon>Spiralia</taxon>
        <taxon>Gnathifera</taxon>
        <taxon>Rotifera</taxon>
        <taxon>Eurotatoria</taxon>
        <taxon>Bdelloidea</taxon>
        <taxon>Adinetida</taxon>
        <taxon>Adinetidae</taxon>
        <taxon>Adineta</taxon>
    </lineage>
</organism>
<evidence type="ECO:0000313" key="2">
    <source>
        <dbReference type="EMBL" id="CAF4365290.1"/>
    </source>
</evidence>
<feature type="non-terminal residue" evidence="2">
    <location>
        <position position="1"/>
    </location>
</feature>
<gene>
    <name evidence="2" type="ORF">OKA104_LOCUS49547</name>
</gene>
<accession>A0A820LZ25</accession>
<sequence length="58" mass="6708">IFHIKRFQLSNNRWIKSPRSVRFPIRSFHPAKFLAPRSSNVNSLATSPTEDNFSESSC</sequence>